<dbReference type="InterPro" id="IPR005301">
    <property type="entry name" value="MOB_kinase_act_fam"/>
</dbReference>
<accession>A0AAU9J4C7</accession>
<name>A0AAU9J4C7_9CILI</name>
<dbReference type="EMBL" id="CAJZBQ010000024">
    <property type="protein sequence ID" value="CAG9320085.1"/>
    <property type="molecule type" value="Genomic_DNA"/>
</dbReference>
<evidence type="ECO:0008006" key="3">
    <source>
        <dbReference type="Google" id="ProtNLM"/>
    </source>
</evidence>
<dbReference type="Proteomes" id="UP001162131">
    <property type="component" value="Unassembled WGS sequence"/>
</dbReference>
<evidence type="ECO:0000313" key="2">
    <source>
        <dbReference type="Proteomes" id="UP001162131"/>
    </source>
</evidence>
<dbReference type="InterPro" id="IPR036703">
    <property type="entry name" value="MOB_kinase_act_sf"/>
</dbReference>
<organism evidence="1 2">
    <name type="scientific">Blepharisma stoltei</name>
    <dbReference type="NCBI Taxonomy" id="1481888"/>
    <lineage>
        <taxon>Eukaryota</taxon>
        <taxon>Sar</taxon>
        <taxon>Alveolata</taxon>
        <taxon>Ciliophora</taxon>
        <taxon>Postciliodesmatophora</taxon>
        <taxon>Heterotrichea</taxon>
        <taxon>Heterotrichida</taxon>
        <taxon>Blepharismidae</taxon>
        <taxon>Blepharisma</taxon>
    </lineage>
</organism>
<dbReference type="SUPFAM" id="SSF101152">
    <property type="entry name" value="Mob1/phocein"/>
    <property type="match status" value="1"/>
</dbReference>
<keyword evidence="2" id="KW-1185">Reference proteome</keyword>
<protein>
    <recommendedName>
        <fullName evidence="3">MOB kinase activator-like 1</fullName>
    </recommendedName>
</protein>
<gene>
    <name evidence="1" type="ORF">BSTOLATCC_MIC25323</name>
</gene>
<dbReference type="AlphaFoldDB" id="A0AAU9J4C7"/>
<comment type="caution">
    <text evidence="1">The sequence shown here is derived from an EMBL/GenBank/DDBJ whole genome shotgun (WGS) entry which is preliminary data.</text>
</comment>
<dbReference type="SMART" id="SM01388">
    <property type="entry name" value="Mob1_phocein"/>
    <property type="match status" value="1"/>
</dbReference>
<dbReference type="Gene3D" id="1.20.140.30">
    <property type="entry name" value="MOB kinase activator"/>
    <property type="match status" value="1"/>
</dbReference>
<evidence type="ECO:0000313" key="1">
    <source>
        <dbReference type="EMBL" id="CAG9320085.1"/>
    </source>
</evidence>
<sequence>MSNFSIKKSASLQFHNIIMDKNRSFRPKRRIQKGEKGYKLRQLIKHTLGTGDPNKYVELPEGEMLLEWISVHIIEFYNEINLIYGALVEFCTDQSCRVMSAGPRYEFRWTDQNSPIPLQLSAPQYINKLMEWIEGKLNDRNLFPTELGVDFPSNFIPSVKVMLKRLFRVYAHLYHTHMQKIIEVEMLRHINTSFKHFLFFVLRFDLVSEEEMSSLGELIKEFKDEYGCQPVVLL</sequence>
<proteinExistence type="predicted"/>
<reference evidence="1" key="1">
    <citation type="submission" date="2021-09" db="EMBL/GenBank/DDBJ databases">
        <authorList>
            <consortium name="AG Swart"/>
            <person name="Singh M."/>
            <person name="Singh A."/>
            <person name="Seah K."/>
            <person name="Emmerich C."/>
        </authorList>
    </citation>
    <scope>NUCLEOTIDE SEQUENCE</scope>
    <source>
        <strain evidence="1">ATCC30299</strain>
    </source>
</reference>
<dbReference type="Pfam" id="PF03637">
    <property type="entry name" value="Mob1_phocein"/>
    <property type="match status" value="1"/>
</dbReference>
<dbReference type="PANTHER" id="PTHR22599">
    <property type="entry name" value="MPS ONE BINDER KINASE ACTIVATOR-LIKE MOB"/>
    <property type="match status" value="1"/>
</dbReference>